<dbReference type="SUPFAM" id="SSF90229">
    <property type="entry name" value="CCCH zinc finger"/>
    <property type="match status" value="1"/>
</dbReference>
<dbReference type="GeneID" id="113404358"/>
<dbReference type="InterPro" id="IPR041367">
    <property type="entry name" value="Znf-CCCH_4"/>
</dbReference>
<gene>
    <name evidence="12" type="primary">LOC113404358</name>
</gene>
<feature type="domain" description="C3H1-type" evidence="10">
    <location>
        <begin position="1"/>
        <end position="25"/>
    </location>
</feature>
<evidence type="ECO:0000256" key="8">
    <source>
        <dbReference type="ARBA" id="ARBA00042384"/>
    </source>
</evidence>
<keyword evidence="3 9" id="KW-0863">Zinc-finger</keyword>
<evidence type="ECO:0000313" key="11">
    <source>
        <dbReference type="Proteomes" id="UP001652626"/>
    </source>
</evidence>
<evidence type="ECO:0000256" key="1">
    <source>
        <dbReference type="ARBA" id="ARBA00004335"/>
    </source>
</evidence>
<dbReference type="Proteomes" id="UP001652626">
    <property type="component" value="Chromosome 17"/>
</dbReference>
<evidence type="ECO:0000256" key="6">
    <source>
        <dbReference type="ARBA" id="ARBA00037262"/>
    </source>
</evidence>
<dbReference type="PROSITE" id="PS50103">
    <property type="entry name" value="ZF_C3H1"/>
    <property type="match status" value="1"/>
</dbReference>
<reference evidence="12" key="1">
    <citation type="submission" date="2025-08" db="UniProtKB">
        <authorList>
            <consortium name="RefSeq"/>
        </authorList>
    </citation>
    <scope>IDENTIFICATION</scope>
    <source>
        <tissue evidence="12">Whole body</tissue>
    </source>
</reference>
<proteinExistence type="predicted"/>
<comment type="subcellular location">
    <subcellularLocation>
        <location evidence="1">Nucleus membrane</location>
        <topology evidence="1">Peripheral membrane protein</topology>
        <orientation evidence="1">Cytoplasmic side</orientation>
    </subcellularLocation>
</comment>
<name>A0ABM4AQQ9_VANTA</name>
<keyword evidence="11" id="KW-1185">Reference proteome</keyword>
<evidence type="ECO:0000313" key="12">
    <source>
        <dbReference type="RefSeq" id="XP_064073636.1"/>
    </source>
</evidence>
<accession>A0ABM4AQQ9</accession>
<evidence type="ECO:0000256" key="2">
    <source>
        <dbReference type="ARBA" id="ARBA00022723"/>
    </source>
</evidence>
<sequence length="261" mass="28577">MVVCKFFQQGFCRYGQSCRFDHIYGSKYSYRASQSHNEGPNEEVFDNSMRQGNSNSAASSIFRSAVQNNSVFNTVPNYDQNSQSRGSVFNRLGPPQNPSVGFQNNQAKSIFAQANQSTFGQPVQATNVFQTHNQEAAKSIFAQATQNIFGPAQTGNIFNQTTDTAASVFARAAQNLHHNTPFNQQMSSPFSNTAQNIFQISEKPASNVFGGVGNAFDQSNNDEGIYSNLEDLSSSDLEAFESLDFTLGSIPELPPPKSLCI</sequence>
<dbReference type="SMART" id="SM00356">
    <property type="entry name" value="ZnF_C3H1"/>
    <property type="match status" value="1"/>
</dbReference>
<dbReference type="InterPro" id="IPR000571">
    <property type="entry name" value="Znf_CCCH"/>
</dbReference>
<evidence type="ECO:0000259" key="10">
    <source>
        <dbReference type="PROSITE" id="PS50103"/>
    </source>
</evidence>
<evidence type="ECO:0000256" key="3">
    <source>
        <dbReference type="ARBA" id="ARBA00022771"/>
    </source>
</evidence>
<dbReference type="InterPro" id="IPR036855">
    <property type="entry name" value="Znf_CCCH_sf"/>
</dbReference>
<evidence type="ECO:0000256" key="4">
    <source>
        <dbReference type="ARBA" id="ARBA00022833"/>
    </source>
</evidence>
<dbReference type="InterPro" id="IPR051767">
    <property type="entry name" value="Nucleoporin_NUP42"/>
</dbReference>
<evidence type="ECO:0000256" key="9">
    <source>
        <dbReference type="PROSITE-ProRule" id="PRU00723"/>
    </source>
</evidence>
<dbReference type="PANTHER" id="PTHR46527">
    <property type="entry name" value="NUCLEOPORIN-LIKE PROTEIN 2"/>
    <property type="match status" value="1"/>
</dbReference>
<comment type="function">
    <text evidence="6">Required for the export of mRNAs containing poly(A) tails from the nucleus into the cytoplasm.</text>
</comment>
<dbReference type="Gene3D" id="4.10.1000.10">
    <property type="entry name" value="Zinc finger, CCCH-type"/>
    <property type="match status" value="1"/>
</dbReference>
<feature type="zinc finger region" description="C3H1-type" evidence="9">
    <location>
        <begin position="1"/>
        <end position="25"/>
    </location>
</feature>
<protein>
    <recommendedName>
        <fullName evidence="7">Nucleoporin NUP42</fullName>
    </recommendedName>
    <alternativeName>
        <fullName evidence="8">Nucleoporin-like protein 2</fullName>
    </alternativeName>
</protein>
<keyword evidence="4 9" id="KW-0862">Zinc</keyword>
<evidence type="ECO:0000256" key="7">
    <source>
        <dbReference type="ARBA" id="ARBA00039886"/>
    </source>
</evidence>
<keyword evidence="5" id="KW-0539">Nucleus</keyword>
<organism evidence="11 12">
    <name type="scientific">Vanessa tameamea</name>
    <name type="common">Kamehameha butterfly</name>
    <dbReference type="NCBI Taxonomy" id="334116"/>
    <lineage>
        <taxon>Eukaryota</taxon>
        <taxon>Metazoa</taxon>
        <taxon>Ecdysozoa</taxon>
        <taxon>Arthropoda</taxon>
        <taxon>Hexapoda</taxon>
        <taxon>Insecta</taxon>
        <taxon>Pterygota</taxon>
        <taxon>Neoptera</taxon>
        <taxon>Endopterygota</taxon>
        <taxon>Lepidoptera</taxon>
        <taxon>Glossata</taxon>
        <taxon>Ditrysia</taxon>
        <taxon>Papilionoidea</taxon>
        <taxon>Nymphalidae</taxon>
        <taxon>Nymphalinae</taxon>
        <taxon>Vanessa</taxon>
    </lineage>
</organism>
<keyword evidence="2 9" id="KW-0479">Metal-binding</keyword>
<dbReference type="RefSeq" id="XP_064073636.1">
    <property type="nucleotide sequence ID" value="XM_064217566.1"/>
</dbReference>
<dbReference type="Pfam" id="PF18044">
    <property type="entry name" value="zf-CCCH_4"/>
    <property type="match status" value="1"/>
</dbReference>
<evidence type="ECO:0000256" key="5">
    <source>
        <dbReference type="ARBA" id="ARBA00023242"/>
    </source>
</evidence>
<dbReference type="PANTHER" id="PTHR46527:SF1">
    <property type="entry name" value="NUCLEOPORIN NUP42"/>
    <property type="match status" value="1"/>
</dbReference>